<name>G3ASF7_SPAPN</name>
<evidence type="ECO:0000256" key="1">
    <source>
        <dbReference type="RuleBase" id="RU004374"/>
    </source>
</evidence>
<dbReference type="InterPro" id="IPR001040">
    <property type="entry name" value="TIF_eIF_4E"/>
</dbReference>
<dbReference type="Pfam" id="PF01652">
    <property type="entry name" value="IF4E"/>
    <property type="match status" value="1"/>
</dbReference>
<dbReference type="STRING" id="619300.G3ASF7"/>
<comment type="similarity">
    <text evidence="1">Belongs to the eukaryotic initiation factor 4E family.</text>
</comment>
<dbReference type="EMBL" id="GL996504">
    <property type="protein sequence ID" value="EGW31075.1"/>
    <property type="molecule type" value="Genomic_DNA"/>
</dbReference>
<dbReference type="PROSITE" id="PS00813">
    <property type="entry name" value="IF4E"/>
    <property type="match status" value="1"/>
</dbReference>
<dbReference type="AlphaFoldDB" id="G3ASF7"/>
<proteinExistence type="inferred from homology"/>
<dbReference type="InterPro" id="IPR019770">
    <property type="entry name" value="TIF_eIF_4E_CS"/>
</dbReference>
<feature type="region of interest" description="Disordered" evidence="2">
    <location>
        <begin position="1"/>
        <end position="65"/>
    </location>
</feature>
<accession>G3ASF7</accession>
<dbReference type="Gene3D" id="3.30.760.10">
    <property type="entry name" value="RNA Cap, Translation Initiation Factor Eif4e"/>
    <property type="match status" value="1"/>
</dbReference>
<keyword evidence="4" id="KW-1185">Reference proteome</keyword>
<dbReference type="PANTHER" id="PTHR11960">
    <property type="entry name" value="EUKARYOTIC TRANSLATION INITIATION FACTOR 4E RELATED"/>
    <property type="match status" value="1"/>
</dbReference>
<dbReference type="InParanoid" id="G3ASF7"/>
<dbReference type="PANTHER" id="PTHR11960:SF18">
    <property type="entry name" value="EUKARYOTIC TRANSLATION INITIATION FACTOR 4E HOMOLOGOUS PROTEIN, ISOFORM B"/>
    <property type="match status" value="1"/>
</dbReference>
<dbReference type="KEGG" id="spaa:SPAPADRAFT_52253"/>
<evidence type="ECO:0000313" key="4">
    <source>
        <dbReference type="Proteomes" id="UP000000709"/>
    </source>
</evidence>
<feature type="compositionally biased region" description="Basic residues" evidence="2">
    <location>
        <begin position="351"/>
        <end position="370"/>
    </location>
</feature>
<dbReference type="Proteomes" id="UP000000709">
    <property type="component" value="Unassembled WGS sequence"/>
</dbReference>
<keyword evidence="1" id="KW-0694">RNA-binding</keyword>
<sequence length="389" mass="43772">MSDNLRRAESLFNRIMNQTQESTPSTQTRSPSGSGPSYAPTTKPNGSTVNGTSHEESSSVVLPKQDPVKLSHETLALIPESHHILPYCWTIWHHSRSRKPKEAEEGASVASVPADANIIANVDTYLQTTNELEFVDLLGNKIKHIGSLEQLWVALSSIKKTYELTTGTEFLVFKAGINPVWEDPINSKGGRWVFRFSRKIFGDDKESIVKIRKRTSLIWERLMLKTMTGSLIPESNSEEFQSLLLNDICGIVLSVRKDEDIISIWNSNLNFHKKSANSTDDSKKKLTSFQARRIICDSILRVIRECDLISQGSDCVGTLDSGSNERVFGVSFEYRLHADNENVPSGNAKYNGHHHHSHHGYNAHHQRRYNRGGSNNSNYKNEQQPGEDK</sequence>
<evidence type="ECO:0000313" key="3">
    <source>
        <dbReference type="EMBL" id="EGW31075.1"/>
    </source>
</evidence>
<dbReference type="InterPro" id="IPR023398">
    <property type="entry name" value="TIF_eIF4e-like"/>
</dbReference>
<dbReference type="OMA" id="SNERVFG"/>
<dbReference type="GeneID" id="18871651"/>
<protein>
    <recommendedName>
        <fullName evidence="5">Translation initiation factor eIF4e</fullName>
    </recommendedName>
</protein>
<gene>
    <name evidence="3" type="ORF">SPAPADRAFT_52253</name>
</gene>
<feature type="region of interest" description="Disordered" evidence="2">
    <location>
        <begin position="343"/>
        <end position="389"/>
    </location>
</feature>
<dbReference type="eggNOG" id="KOG1669">
    <property type="taxonomic scope" value="Eukaryota"/>
</dbReference>
<dbReference type="GO" id="GO:0003743">
    <property type="term" value="F:translation initiation factor activity"/>
    <property type="evidence" value="ECO:0007669"/>
    <property type="project" value="UniProtKB-KW"/>
</dbReference>
<feature type="compositionally biased region" description="Polar residues" evidence="2">
    <location>
        <begin position="15"/>
        <end position="52"/>
    </location>
</feature>
<dbReference type="GO" id="GO:0000340">
    <property type="term" value="F:RNA 7-methylguanosine cap binding"/>
    <property type="evidence" value="ECO:0007669"/>
    <property type="project" value="TreeGrafter"/>
</dbReference>
<keyword evidence="1" id="KW-0648">Protein biosynthesis</keyword>
<organism evidence="4">
    <name type="scientific">Spathaspora passalidarum (strain NRRL Y-27907 / 11-Y1)</name>
    <dbReference type="NCBI Taxonomy" id="619300"/>
    <lineage>
        <taxon>Eukaryota</taxon>
        <taxon>Fungi</taxon>
        <taxon>Dikarya</taxon>
        <taxon>Ascomycota</taxon>
        <taxon>Saccharomycotina</taxon>
        <taxon>Pichiomycetes</taxon>
        <taxon>Debaryomycetaceae</taxon>
        <taxon>Spathaspora</taxon>
    </lineage>
</organism>
<dbReference type="OrthoDB" id="590761at2759"/>
<evidence type="ECO:0000256" key="2">
    <source>
        <dbReference type="SAM" id="MobiDB-lite"/>
    </source>
</evidence>
<dbReference type="HOGENOM" id="CLU_574897_0_0_1"/>
<feature type="compositionally biased region" description="Polar residues" evidence="2">
    <location>
        <begin position="380"/>
        <end position="389"/>
    </location>
</feature>
<dbReference type="PROSITE" id="PS51450">
    <property type="entry name" value="LRR"/>
    <property type="match status" value="1"/>
</dbReference>
<dbReference type="SUPFAM" id="SSF55418">
    <property type="entry name" value="eIF4e-like"/>
    <property type="match status" value="1"/>
</dbReference>
<dbReference type="InterPro" id="IPR001611">
    <property type="entry name" value="Leu-rich_rpt"/>
</dbReference>
<dbReference type="RefSeq" id="XP_007377108.1">
    <property type="nucleotide sequence ID" value="XM_007377046.1"/>
</dbReference>
<dbReference type="GO" id="GO:0016281">
    <property type="term" value="C:eukaryotic translation initiation factor 4F complex"/>
    <property type="evidence" value="ECO:0007669"/>
    <property type="project" value="TreeGrafter"/>
</dbReference>
<keyword evidence="1" id="KW-0396">Initiation factor</keyword>
<reference evidence="3 4" key="1">
    <citation type="journal article" date="2011" name="Proc. Natl. Acad. Sci. U.S.A.">
        <title>Comparative genomics of xylose-fermenting fungi for enhanced biofuel production.</title>
        <authorList>
            <person name="Wohlbach D.J."/>
            <person name="Kuo A."/>
            <person name="Sato T.K."/>
            <person name="Potts K.M."/>
            <person name="Salamov A.A."/>
            <person name="LaButti K.M."/>
            <person name="Sun H."/>
            <person name="Clum A."/>
            <person name="Pangilinan J.L."/>
            <person name="Lindquist E.A."/>
            <person name="Lucas S."/>
            <person name="Lapidus A."/>
            <person name="Jin M."/>
            <person name="Gunawan C."/>
            <person name="Balan V."/>
            <person name="Dale B.E."/>
            <person name="Jeffries T.W."/>
            <person name="Zinkel R."/>
            <person name="Barry K.W."/>
            <person name="Grigoriev I.V."/>
            <person name="Gasch A.P."/>
        </authorList>
    </citation>
    <scope>NUCLEOTIDE SEQUENCE [LARGE SCALE GENOMIC DNA]</scope>
    <source>
        <strain evidence="4">NRRL Y-27907 / 11-Y1</strain>
    </source>
</reference>
<evidence type="ECO:0008006" key="5">
    <source>
        <dbReference type="Google" id="ProtNLM"/>
    </source>
</evidence>